<keyword evidence="5" id="KW-0472">Membrane</keyword>
<keyword evidence="3 4" id="KW-0408">Iron</keyword>
<evidence type="ECO:0000256" key="2">
    <source>
        <dbReference type="ARBA" id="ARBA00022723"/>
    </source>
</evidence>
<dbReference type="SUPFAM" id="SSF46626">
    <property type="entry name" value="Cytochrome c"/>
    <property type="match status" value="1"/>
</dbReference>
<sequence length="395" mass="43232">MENYIAEWLHLVLRWFHVVAAITWVGSSFYFNKIDRSFRPPEPPVDGVSGQLWSIHGGAIYNYSRYPLGPGYVPGQLKWSKWESLGTWMSGALLLAVVYWYGASLNLVSGSADALSPVLAICVSIFSIVFGWIAYDVICKQINDERILFAVLGVLLSGAVWAFFQIFSGKAAFLHVGIVMGTIMAGNVWFVILPGQKRMLKAMADGTIAQFDVGAEAKKRNYHNNYLTLPVVFAMIGAHFPMVYGHELGWLAFILISAAGVSVRYFFNTMHAGEARPIYIAFGAALILATMFMIAPTPRSVVSGETPTVTYSQVADILTQRCVACHAADPSKAGFVEAPPKGLILDAAPSAVKAAQLVYQQAVQTHVMPPGNVTEMTDDERELLRQWIEGGAKAE</sequence>
<name>A0ABR6L693_9HYPH</name>
<feature type="transmembrane region" description="Helical" evidence="5">
    <location>
        <begin position="85"/>
        <end position="102"/>
    </location>
</feature>
<evidence type="ECO:0000313" key="7">
    <source>
        <dbReference type="EMBL" id="MBB4652322.1"/>
    </source>
</evidence>
<feature type="transmembrane region" description="Helical" evidence="5">
    <location>
        <begin position="114"/>
        <end position="135"/>
    </location>
</feature>
<dbReference type="InterPro" id="IPR010389">
    <property type="entry name" value="Urate_ox_N"/>
</dbReference>
<evidence type="ECO:0000256" key="5">
    <source>
        <dbReference type="SAM" id="Phobius"/>
    </source>
</evidence>
<organism evidence="7 8">
    <name type="scientific">Aminobacter niigataensis</name>
    <dbReference type="NCBI Taxonomy" id="83265"/>
    <lineage>
        <taxon>Bacteria</taxon>
        <taxon>Pseudomonadati</taxon>
        <taxon>Pseudomonadota</taxon>
        <taxon>Alphaproteobacteria</taxon>
        <taxon>Hyphomicrobiales</taxon>
        <taxon>Phyllobacteriaceae</taxon>
        <taxon>Aminobacter</taxon>
    </lineage>
</organism>
<dbReference type="InterPro" id="IPR009056">
    <property type="entry name" value="Cyt_c-like_dom"/>
</dbReference>
<feature type="transmembrane region" description="Helical" evidence="5">
    <location>
        <begin position="226"/>
        <end position="244"/>
    </location>
</feature>
<accession>A0ABR6L693</accession>
<keyword evidence="2 4" id="KW-0479">Metal-binding</keyword>
<evidence type="ECO:0000259" key="6">
    <source>
        <dbReference type="PROSITE" id="PS51007"/>
    </source>
</evidence>
<gene>
    <name evidence="7" type="ORF">GGQ99_004098</name>
</gene>
<evidence type="ECO:0000256" key="3">
    <source>
        <dbReference type="ARBA" id="ARBA00023004"/>
    </source>
</evidence>
<proteinExistence type="predicted"/>
<keyword evidence="1 4" id="KW-0349">Heme</keyword>
<feature type="transmembrane region" description="Helical" evidence="5">
    <location>
        <begin position="279"/>
        <end position="297"/>
    </location>
</feature>
<dbReference type="PROSITE" id="PS51007">
    <property type="entry name" value="CYTC"/>
    <property type="match status" value="1"/>
</dbReference>
<keyword evidence="5" id="KW-0812">Transmembrane</keyword>
<dbReference type="Proteomes" id="UP000539538">
    <property type="component" value="Unassembled WGS sequence"/>
</dbReference>
<comment type="caution">
    <text evidence="7">The sequence shown here is derived from an EMBL/GenBank/DDBJ whole genome shotgun (WGS) entry which is preliminary data.</text>
</comment>
<feature type="transmembrane region" description="Helical" evidence="5">
    <location>
        <begin position="147"/>
        <end position="167"/>
    </location>
</feature>
<reference evidence="7 8" key="1">
    <citation type="submission" date="2020-08" db="EMBL/GenBank/DDBJ databases">
        <title>Genomic Encyclopedia of Type Strains, Phase IV (KMG-IV): sequencing the most valuable type-strain genomes for metagenomic binning, comparative biology and taxonomic classification.</title>
        <authorList>
            <person name="Goeker M."/>
        </authorList>
    </citation>
    <scope>NUCLEOTIDE SEQUENCE [LARGE SCALE GENOMIC DNA]</scope>
    <source>
        <strain evidence="7 8">DSM 7050</strain>
    </source>
</reference>
<dbReference type="InterPro" id="IPR036909">
    <property type="entry name" value="Cyt_c-like_dom_sf"/>
</dbReference>
<evidence type="ECO:0000256" key="4">
    <source>
        <dbReference type="PROSITE-ProRule" id="PRU00433"/>
    </source>
</evidence>
<evidence type="ECO:0000256" key="1">
    <source>
        <dbReference type="ARBA" id="ARBA00022617"/>
    </source>
</evidence>
<dbReference type="EMBL" id="JACHOT010000006">
    <property type="protein sequence ID" value="MBB4652322.1"/>
    <property type="molecule type" value="Genomic_DNA"/>
</dbReference>
<dbReference type="RefSeq" id="WP_183263918.1">
    <property type="nucleotide sequence ID" value="NZ_BAAAVZ010000009.1"/>
</dbReference>
<feature type="transmembrane region" description="Helical" evidence="5">
    <location>
        <begin position="12"/>
        <end position="31"/>
    </location>
</feature>
<protein>
    <submittedName>
        <fullName evidence="7">Membrane protein</fullName>
    </submittedName>
</protein>
<evidence type="ECO:0000313" key="8">
    <source>
        <dbReference type="Proteomes" id="UP000539538"/>
    </source>
</evidence>
<feature type="transmembrane region" description="Helical" evidence="5">
    <location>
        <begin position="250"/>
        <end position="267"/>
    </location>
</feature>
<dbReference type="Pfam" id="PF06181">
    <property type="entry name" value="Urate_ox_N"/>
    <property type="match status" value="1"/>
</dbReference>
<keyword evidence="5" id="KW-1133">Transmembrane helix</keyword>
<keyword evidence="8" id="KW-1185">Reference proteome</keyword>
<feature type="transmembrane region" description="Helical" evidence="5">
    <location>
        <begin position="173"/>
        <end position="193"/>
    </location>
</feature>
<feature type="domain" description="Cytochrome c" evidence="6">
    <location>
        <begin position="299"/>
        <end position="392"/>
    </location>
</feature>